<proteinExistence type="predicted"/>
<evidence type="ECO:0008006" key="2">
    <source>
        <dbReference type="Google" id="ProtNLM"/>
    </source>
</evidence>
<gene>
    <name evidence="1" type="ORF">CNLFYP112_02505</name>
</gene>
<evidence type="ECO:0000313" key="1">
    <source>
        <dbReference type="EMBL" id="VYT25434.1"/>
    </source>
</evidence>
<accession>A0A6N2V4Q5</accession>
<reference evidence="1" key="1">
    <citation type="submission" date="2019-11" db="EMBL/GenBank/DDBJ databases">
        <authorList>
            <person name="Feng L."/>
        </authorList>
    </citation>
    <scope>NUCLEOTIDE SEQUENCE</scope>
    <source>
        <strain evidence="1">CnexileLFYP112</strain>
    </source>
</reference>
<dbReference type="EMBL" id="CACRTG010000021">
    <property type="protein sequence ID" value="VYT25434.1"/>
    <property type="molecule type" value="Genomic_DNA"/>
</dbReference>
<protein>
    <recommendedName>
        <fullName evidence="2">DUF3793 domain-containing protein</fullName>
    </recommendedName>
</protein>
<dbReference type="AlphaFoldDB" id="A0A6N2V4Q5"/>
<name>A0A6N2V4Q5_9FIRM</name>
<dbReference type="InterPro" id="IPR024523">
    <property type="entry name" value="DUF3793"/>
</dbReference>
<dbReference type="Pfam" id="PF12672">
    <property type="entry name" value="DUF3793"/>
    <property type="match status" value="1"/>
</dbReference>
<sequence length="205" mass="23706">MSREIFEIVQGMDLKNIETQLALQCAPLITGLKISNMLIVSNEDEKLVRAILKRTGISCYRLLQNEKKITLLLFRRNQLEKFLEREDVSEVLREEGYVEIQLGRILSIFQMRYRAYMNGSKIFPHEMGLLLGYPVEDVTGFMVHGGKNSLYSGYWKVYADVAKKLEIFKQFEMAKEMLIRLVSSGVSMEEIIGYYNENTLQTAVV</sequence>
<organism evidence="1">
    <name type="scientific">[Clostridium] nexile</name>
    <dbReference type="NCBI Taxonomy" id="29361"/>
    <lineage>
        <taxon>Bacteria</taxon>
        <taxon>Bacillati</taxon>
        <taxon>Bacillota</taxon>
        <taxon>Clostridia</taxon>
        <taxon>Lachnospirales</taxon>
        <taxon>Lachnospiraceae</taxon>
        <taxon>Tyzzerella</taxon>
    </lineage>
</organism>